<keyword evidence="1" id="KW-0732">Signal</keyword>
<dbReference type="Proteomes" id="UP000001194">
    <property type="component" value="Unassembled WGS sequence"/>
</dbReference>
<protein>
    <submittedName>
        <fullName evidence="2">Predicted protein</fullName>
    </submittedName>
</protein>
<accession>B0DEB5</accession>
<sequence>MTKLLLTCAMISPARAVLKHQSTPGVHGSSSNYESREWVGAPNFSNVSWLSVSITAYGEQMEAIPFGYGGGPMTVIPADQPFSGRESGGGTRAEVYGNSLIPILCRYYGSGYPGQQQCGVDGRGFPFVFWPVVFTAPVVGGGASYLYREAEYGGPDNSTRPGSALQQSTFYTSNSTFRLISDTTTSTYLYYAITRGCALSVNGLLSTFPTTYNSSISGRPEQAVQYYRASSVVLTLDGYNNTAALNDTEPVGPPAPLPSAIDVDLLRCVNATIGASVPLCSDV</sequence>
<dbReference type="KEGG" id="lbc:LACBIDRAFT_328251"/>
<evidence type="ECO:0000256" key="1">
    <source>
        <dbReference type="SAM" id="SignalP"/>
    </source>
</evidence>
<gene>
    <name evidence="2" type="ORF">LACBIDRAFT_328251</name>
</gene>
<proteinExistence type="predicted"/>
<dbReference type="InParanoid" id="B0DEB5"/>
<dbReference type="STRING" id="486041.B0DEB5"/>
<dbReference type="OrthoDB" id="3365917at2759"/>
<dbReference type="HOGENOM" id="CLU_057147_1_0_1"/>
<keyword evidence="3" id="KW-1185">Reference proteome</keyword>
<reference evidence="2 3" key="1">
    <citation type="journal article" date="2008" name="Nature">
        <title>The genome of Laccaria bicolor provides insights into mycorrhizal symbiosis.</title>
        <authorList>
            <person name="Martin F."/>
            <person name="Aerts A."/>
            <person name="Ahren D."/>
            <person name="Brun A."/>
            <person name="Danchin E.G.J."/>
            <person name="Duchaussoy F."/>
            <person name="Gibon J."/>
            <person name="Kohler A."/>
            <person name="Lindquist E."/>
            <person name="Pereda V."/>
            <person name="Salamov A."/>
            <person name="Shapiro H.J."/>
            <person name="Wuyts J."/>
            <person name="Blaudez D."/>
            <person name="Buee M."/>
            <person name="Brokstein P."/>
            <person name="Canbaeck B."/>
            <person name="Cohen D."/>
            <person name="Courty P.E."/>
            <person name="Coutinho P.M."/>
            <person name="Delaruelle C."/>
            <person name="Detter J.C."/>
            <person name="Deveau A."/>
            <person name="DiFazio S."/>
            <person name="Duplessis S."/>
            <person name="Fraissinet-Tachet L."/>
            <person name="Lucic E."/>
            <person name="Frey-Klett P."/>
            <person name="Fourrey C."/>
            <person name="Feussner I."/>
            <person name="Gay G."/>
            <person name="Grimwood J."/>
            <person name="Hoegger P.J."/>
            <person name="Jain P."/>
            <person name="Kilaru S."/>
            <person name="Labbe J."/>
            <person name="Lin Y.C."/>
            <person name="Legue V."/>
            <person name="Le Tacon F."/>
            <person name="Marmeisse R."/>
            <person name="Melayah D."/>
            <person name="Montanini B."/>
            <person name="Muratet M."/>
            <person name="Nehls U."/>
            <person name="Niculita-Hirzel H."/>
            <person name="Oudot-Le Secq M.P."/>
            <person name="Peter M."/>
            <person name="Quesneville H."/>
            <person name="Rajashekar B."/>
            <person name="Reich M."/>
            <person name="Rouhier N."/>
            <person name="Schmutz J."/>
            <person name="Yin T."/>
            <person name="Chalot M."/>
            <person name="Henrissat B."/>
            <person name="Kuees U."/>
            <person name="Lucas S."/>
            <person name="Van de Peer Y."/>
            <person name="Podila G.K."/>
            <person name="Polle A."/>
            <person name="Pukkila P.J."/>
            <person name="Richardson P.M."/>
            <person name="Rouze P."/>
            <person name="Sanders I.R."/>
            <person name="Stajich J.E."/>
            <person name="Tunlid A."/>
            <person name="Tuskan G."/>
            <person name="Grigoriev I.V."/>
        </authorList>
    </citation>
    <scope>NUCLEOTIDE SEQUENCE [LARGE SCALE GENOMIC DNA]</scope>
    <source>
        <strain evidence="3">S238N-H82 / ATCC MYA-4686</strain>
    </source>
</reference>
<dbReference type="EMBL" id="DS547106">
    <property type="protein sequence ID" value="EDR07008.1"/>
    <property type="molecule type" value="Genomic_DNA"/>
</dbReference>
<dbReference type="GeneID" id="6077934"/>
<feature type="chain" id="PRO_5002749041" evidence="1">
    <location>
        <begin position="17"/>
        <end position="283"/>
    </location>
</feature>
<feature type="signal peptide" evidence="1">
    <location>
        <begin position="1"/>
        <end position="16"/>
    </location>
</feature>
<name>B0DEB5_LACBS</name>
<dbReference type="RefSeq" id="XP_001882381.1">
    <property type="nucleotide sequence ID" value="XM_001882346.1"/>
</dbReference>
<evidence type="ECO:0000313" key="3">
    <source>
        <dbReference type="Proteomes" id="UP000001194"/>
    </source>
</evidence>
<evidence type="ECO:0000313" key="2">
    <source>
        <dbReference type="EMBL" id="EDR07008.1"/>
    </source>
</evidence>
<organism evidence="3">
    <name type="scientific">Laccaria bicolor (strain S238N-H82 / ATCC MYA-4686)</name>
    <name type="common">Bicoloured deceiver</name>
    <name type="synonym">Laccaria laccata var. bicolor</name>
    <dbReference type="NCBI Taxonomy" id="486041"/>
    <lineage>
        <taxon>Eukaryota</taxon>
        <taxon>Fungi</taxon>
        <taxon>Dikarya</taxon>
        <taxon>Basidiomycota</taxon>
        <taxon>Agaricomycotina</taxon>
        <taxon>Agaricomycetes</taxon>
        <taxon>Agaricomycetidae</taxon>
        <taxon>Agaricales</taxon>
        <taxon>Agaricineae</taxon>
        <taxon>Hydnangiaceae</taxon>
        <taxon>Laccaria</taxon>
    </lineage>
</organism>
<dbReference type="AlphaFoldDB" id="B0DEB5"/>